<comment type="caution">
    <text evidence="3">The sequence shown here is derived from an EMBL/GenBank/DDBJ whole genome shotgun (WGS) entry which is preliminary data.</text>
</comment>
<evidence type="ECO:0000313" key="3">
    <source>
        <dbReference type="EMBL" id="TDK46843.1"/>
    </source>
</evidence>
<evidence type="ECO:0000256" key="2">
    <source>
        <dbReference type="SAM" id="SignalP"/>
    </source>
</evidence>
<feature type="region of interest" description="Disordered" evidence="1">
    <location>
        <begin position="188"/>
        <end position="256"/>
    </location>
</feature>
<dbReference type="RefSeq" id="WP_133360026.1">
    <property type="nucleotide sequence ID" value="NZ_SMUV01000066.1"/>
</dbReference>
<proteinExistence type="predicted"/>
<gene>
    <name evidence="3" type="ORF">E1832_12155</name>
</gene>
<reference evidence="3 4" key="1">
    <citation type="submission" date="2019-03" db="EMBL/GenBank/DDBJ databases">
        <title>Ruegeria lutea sp. nov., a novel strain, isolated from marine sediment, the Masan Bay, South Korea.</title>
        <authorList>
            <person name="Kim J."/>
            <person name="Kim D.-Y."/>
            <person name="Lee S.-S."/>
        </authorList>
    </citation>
    <scope>NUCLEOTIDE SEQUENCE [LARGE SCALE GENOMIC DNA]</scope>
    <source>
        <strain evidence="3 4">318-1</strain>
    </source>
</reference>
<feature type="signal peptide" evidence="2">
    <location>
        <begin position="1"/>
        <end position="24"/>
    </location>
</feature>
<keyword evidence="4" id="KW-1185">Reference proteome</keyword>
<dbReference type="EMBL" id="SMUV01000066">
    <property type="protein sequence ID" value="TDK46843.1"/>
    <property type="molecule type" value="Genomic_DNA"/>
</dbReference>
<name>A0A4R5V4J6_9RHOB</name>
<keyword evidence="2" id="KW-0732">Signal</keyword>
<dbReference type="Proteomes" id="UP000295301">
    <property type="component" value="Unassembled WGS sequence"/>
</dbReference>
<protein>
    <submittedName>
        <fullName evidence="3">Uncharacterized protein</fullName>
    </submittedName>
</protein>
<evidence type="ECO:0000313" key="4">
    <source>
        <dbReference type="Proteomes" id="UP000295301"/>
    </source>
</evidence>
<organism evidence="3 4">
    <name type="scientific">Antarcticimicrobium luteum</name>
    <dbReference type="NCBI Taxonomy" id="2547397"/>
    <lineage>
        <taxon>Bacteria</taxon>
        <taxon>Pseudomonadati</taxon>
        <taxon>Pseudomonadota</taxon>
        <taxon>Alphaproteobacteria</taxon>
        <taxon>Rhodobacterales</taxon>
        <taxon>Paracoccaceae</taxon>
        <taxon>Antarcticimicrobium</taxon>
    </lineage>
</organism>
<accession>A0A4R5V4J6</accession>
<dbReference type="OrthoDB" id="7829925at2"/>
<dbReference type="AlphaFoldDB" id="A0A4R5V4J6"/>
<dbReference type="PROSITE" id="PS51257">
    <property type="entry name" value="PROKAR_LIPOPROTEIN"/>
    <property type="match status" value="1"/>
</dbReference>
<feature type="chain" id="PRO_5020890290" evidence="2">
    <location>
        <begin position="25"/>
        <end position="256"/>
    </location>
</feature>
<evidence type="ECO:0000256" key="1">
    <source>
        <dbReference type="SAM" id="MobiDB-lite"/>
    </source>
</evidence>
<sequence length="256" mass="26452">MTPRSLKMPVSALGLLLLSGCGDAGFPFGALPDQATQAELAGGAIMVQAPPGYCVDKQALRRAPRGDFALLARCDTLGIRGFFPGRRLALITVTTAPQEAGAPPPNLDDLVQSVAPATVIETGAAGDLPMVRLDMPGGPIEGIAPQHWRSAFALNGQLVGLALYAPEGDAAPEVDGPDLLSELARRTRRASLRTGEEPAAEDVKRDDASQDNATPETASADPEETATEPAPDTGTDGGTGKGEFISPFKLIGGLFD</sequence>